<evidence type="ECO:0000313" key="1">
    <source>
        <dbReference type="EMBL" id="DAG05611.1"/>
    </source>
</evidence>
<reference evidence="1" key="1">
    <citation type="journal article" date="2021" name="Proc. Natl. Acad. Sci. U.S.A.">
        <title>A Catalog of Tens of Thousands of Viruses from Human Metagenomes Reveals Hidden Associations with Chronic Diseases.</title>
        <authorList>
            <person name="Tisza M.J."/>
            <person name="Buck C.B."/>
        </authorList>
    </citation>
    <scope>NUCLEOTIDE SEQUENCE</scope>
    <source>
        <strain evidence="1">Ct3R43</strain>
    </source>
</reference>
<name>A0A8S5VG68_9CAUD</name>
<sequence length="152" mass="16342">MTTNGIKFYYAPEATAGTQPTTGWVEIPNVVSWGEIGSTPDTIDITPVSETSFKRYEQGLSDTGSVDVTGNWASDFIDAWETMREAMATAAAAGKTLWFTQVIPNYEKSFYYSGSPSMLRFPEVTSNSAFQVSGTITVNKVTGLAAKPTIGG</sequence>
<dbReference type="EMBL" id="BK016262">
    <property type="protein sequence ID" value="DAG05611.1"/>
    <property type="molecule type" value="Genomic_DNA"/>
</dbReference>
<accession>A0A8S5VG68</accession>
<protein>
    <submittedName>
        <fullName evidence="1">Tail tube protein</fullName>
    </submittedName>
</protein>
<proteinExistence type="predicted"/>
<organism evidence="1">
    <name type="scientific">Siphoviridae sp. ct3R43</name>
    <dbReference type="NCBI Taxonomy" id="2825321"/>
    <lineage>
        <taxon>Viruses</taxon>
        <taxon>Duplodnaviria</taxon>
        <taxon>Heunggongvirae</taxon>
        <taxon>Uroviricota</taxon>
        <taxon>Caudoviricetes</taxon>
    </lineage>
</organism>
<dbReference type="Gene3D" id="4.10.410.40">
    <property type="match status" value="1"/>
</dbReference>